<dbReference type="InterPro" id="IPR001766">
    <property type="entry name" value="Fork_head_dom"/>
</dbReference>
<feature type="compositionally biased region" description="Polar residues" evidence="8">
    <location>
        <begin position="799"/>
        <end position="808"/>
    </location>
</feature>
<accession>U5ETY2</accession>
<dbReference type="SMART" id="SM00339">
    <property type="entry name" value="FH"/>
    <property type="match status" value="1"/>
</dbReference>
<proteinExistence type="evidence at transcript level"/>
<dbReference type="InterPro" id="IPR018122">
    <property type="entry name" value="TF_fork_head_CS_1"/>
</dbReference>
<dbReference type="GO" id="GO:0005634">
    <property type="term" value="C:nucleus"/>
    <property type="evidence" value="ECO:0007669"/>
    <property type="project" value="UniProtKB-SubCell"/>
</dbReference>
<feature type="region of interest" description="Disordered" evidence="8">
    <location>
        <begin position="628"/>
        <end position="690"/>
    </location>
</feature>
<evidence type="ECO:0000256" key="8">
    <source>
        <dbReference type="SAM" id="MobiDB-lite"/>
    </source>
</evidence>
<evidence type="ECO:0000256" key="7">
    <source>
        <dbReference type="PROSITE-ProRule" id="PRU00089"/>
    </source>
</evidence>
<feature type="compositionally biased region" description="Low complexity" evidence="8">
    <location>
        <begin position="824"/>
        <end position="841"/>
    </location>
</feature>
<dbReference type="InterPro" id="IPR030456">
    <property type="entry name" value="TF_fork_head_CS_2"/>
</dbReference>
<keyword evidence="5" id="KW-0804">Transcription</keyword>
<evidence type="ECO:0000256" key="2">
    <source>
        <dbReference type="ARBA" id="ARBA00022473"/>
    </source>
</evidence>
<evidence type="ECO:0000313" key="10">
    <source>
        <dbReference type="EMBL" id="JAB55727.1"/>
    </source>
</evidence>
<dbReference type="PROSITE" id="PS00657">
    <property type="entry name" value="FORK_HEAD_1"/>
    <property type="match status" value="1"/>
</dbReference>
<protein>
    <submittedName>
        <fullName evidence="10">Putative checkpoint suppressor proteinue</fullName>
    </submittedName>
</protein>
<feature type="region of interest" description="Disordered" evidence="8">
    <location>
        <begin position="799"/>
        <end position="853"/>
    </location>
</feature>
<reference evidence="10" key="1">
    <citation type="journal article" date="2014" name="Insect Biochem. Mol. Biol.">
        <title>An insight into the sialome of the frog biting fly, Corethrella appendiculata.</title>
        <authorList>
            <person name="Ribeiro J.M.C."/>
            <person name="Chagas A.C."/>
            <person name="Pham V.M."/>
            <person name="Lounibos L.P."/>
            <person name="Calvo E."/>
        </authorList>
    </citation>
    <scope>NUCLEOTIDE SEQUENCE</scope>
    <source>
        <tissue evidence="10">Salivary glands</tissue>
    </source>
</reference>
<dbReference type="PRINTS" id="PR00053">
    <property type="entry name" value="FORKHEAD"/>
</dbReference>
<dbReference type="PANTHER" id="PTHR13962">
    <property type="entry name" value="FORKHEAD BOX PROTEIN N3-LIKE PROTEIN-RELATED"/>
    <property type="match status" value="1"/>
</dbReference>
<feature type="region of interest" description="Disordered" evidence="8">
    <location>
        <begin position="325"/>
        <end position="358"/>
    </location>
</feature>
<comment type="subcellular location">
    <subcellularLocation>
        <location evidence="1 7">Nucleus</location>
    </subcellularLocation>
</comment>
<dbReference type="GO" id="GO:0000987">
    <property type="term" value="F:cis-regulatory region sequence-specific DNA binding"/>
    <property type="evidence" value="ECO:0007669"/>
    <property type="project" value="TreeGrafter"/>
</dbReference>
<organism evidence="10">
    <name type="scientific">Corethrella appendiculata</name>
    <dbReference type="NCBI Taxonomy" id="1370023"/>
    <lineage>
        <taxon>Eukaryota</taxon>
        <taxon>Metazoa</taxon>
        <taxon>Ecdysozoa</taxon>
        <taxon>Arthropoda</taxon>
        <taxon>Hexapoda</taxon>
        <taxon>Insecta</taxon>
        <taxon>Pterygota</taxon>
        <taxon>Neoptera</taxon>
        <taxon>Endopterygota</taxon>
        <taxon>Diptera</taxon>
        <taxon>Nematocera</taxon>
        <taxon>Culicoidea</taxon>
        <taxon>Chaoboridae</taxon>
        <taxon>Corethrella</taxon>
    </lineage>
</organism>
<dbReference type="PROSITE" id="PS00658">
    <property type="entry name" value="FORK_HEAD_2"/>
    <property type="match status" value="1"/>
</dbReference>
<feature type="region of interest" description="Disordered" evidence="8">
    <location>
        <begin position="198"/>
        <end position="237"/>
    </location>
</feature>
<dbReference type="AlphaFoldDB" id="U5ETY2"/>
<sequence length="977" mass="107467">PDTGGSSGIITETIVTTATPAPSTNMALSTIPIDSNHIVLQQQQQNQQQQHQQHHNNLNNSNNNNDNLINNNNNQTFTINLSNNFNNNNINSANNNSNNNNNNNTMINSNIINNNTMTTTTPSKLLVLQNHINDNYVSGDNNNVGNIVLLATEQLEISQTDHDIINNNIVRNGNVNTDEELTPLTWLHDKNLLKGIHLPKVPVSSPDSPRRQGRLSPTSDFVEDSSVSEDNTSSVNSISDQSIGVFCTDNAAKIITHSFQVNNNNNNNSTHKNQNSSQVITPLVTISTTPPLTANSISTTTTATLSSDGTIIEYHLNNNDNKNQLLSSSSSTSSLSSASSSSSSSASPISSTSSLYSSSPNSIISVNGPSNGSTTPHQHFHKKYLREEHVKAMKQINTSFVTPVKQQYSSIKFDENSDLLLDDNKNYTNAPMKNGYSLNSPPSGDEYIYTTTAAVQQLSSQSTLNNLQQTNLNGSQIQQLQLPLSTPSSPSGTSSSSLSPQKQKHPTNVPYDPLIHVSSKPPYSFSSLIFMAIENCAQKALPVKEIYAWIVQNFPYFKTAPTGWKNSVRHNLSLNKCFQKVEKAANLGKGSLWMVEQQYRPNLIQALSRSPFYSNSSLEHKTAYKITQQRPVDSPPNTNNSNNSNSNLNNNNNITTNNTNINANSNNNNNISNNNSSNLKSTSRLPNPEHFPYLSRRLAALEANQNQNNELENTSRSTTPNEFDENHHFNGNINSNLINNNSNNNNHPLMLNNNCNGSSNNGDNVRDWSADSIEDVNAATAMLALKHGPKIFEENYQNGNNPIITSSPSEDHTYSAGGIGGTNGNRSNINSDNNSNGTSSDAAYESSEESQNHQILDDIEEQRRQAGVDALLNLAGITTNFTTPIISPLKRPAISLNNNNSQQSQTTTIQIFNSNDNSRTINFLLSDSQNQILHQQQQPPRNYYIHEDLNQYSSPSPPKKTKSRILRAKLKKKSWVR</sequence>
<dbReference type="GO" id="GO:0003700">
    <property type="term" value="F:DNA-binding transcription factor activity"/>
    <property type="evidence" value="ECO:0007669"/>
    <property type="project" value="InterPro"/>
</dbReference>
<feature type="region of interest" description="Disordered" evidence="8">
    <location>
        <begin position="40"/>
        <end position="75"/>
    </location>
</feature>
<dbReference type="InterPro" id="IPR036390">
    <property type="entry name" value="WH_DNA-bd_sf"/>
</dbReference>
<dbReference type="EMBL" id="GANO01004144">
    <property type="protein sequence ID" value="JAB55727.1"/>
    <property type="molecule type" value="mRNA"/>
</dbReference>
<feature type="non-terminal residue" evidence="10">
    <location>
        <position position="1"/>
    </location>
</feature>
<evidence type="ECO:0000256" key="1">
    <source>
        <dbReference type="ARBA" id="ARBA00004123"/>
    </source>
</evidence>
<evidence type="ECO:0000256" key="3">
    <source>
        <dbReference type="ARBA" id="ARBA00023015"/>
    </source>
</evidence>
<evidence type="ECO:0000256" key="5">
    <source>
        <dbReference type="ARBA" id="ARBA00023163"/>
    </source>
</evidence>
<feature type="region of interest" description="Disordered" evidence="8">
    <location>
        <begin position="707"/>
        <end position="726"/>
    </location>
</feature>
<dbReference type="PROSITE" id="PS50039">
    <property type="entry name" value="FORK_HEAD_3"/>
    <property type="match status" value="1"/>
</dbReference>
<keyword evidence="6 7" id="KW-0539">Nucleus</keyword>
<keyword evidence="2" id="KW-0217">Developmental protein</keyword>
<feature type="region of interest" description="Disordered" evidence="8">
    <location>
        <begin position="480"/>
        <end position="509"/>
    </location>
</feature>
<keyword evidence="3" id="KW-0805">Transcription regulation</keyword>
<keyword evidence="4 7" id="KW-0238">DNA-binding</keyword>
<feature type="DNA-binding region" description="Fork-head" evidence="7">
    <location>
        <begin position="520"/>
        <end position="605"/>
    </location>
</feature>
<feature type="compositionally biased region" description="Low complexity" evidence="8">
    <location>
        <begin position="326"/>
        <end position="358"/>
    </location>
</feature>
<dbReference type="Gene3D" id="1.10.10.10">
    <property type="entry name" value="Winged helix-like DNA-binding domain superfamily/Winged helix DNA-binding domain"/>
    <property type="match status" value="1"/>
</dbReference>
<feature type="domain" description="Fork-head" evidence="9">
    <location>
        <begin position="520"/>
        <end position="605"/>
    </location>
</feature>
<feature type="compositionally biased region" description="Low complexity" evidence="8">
    <location>
        <begin position="637"/>
        <end position="678"/>
    </location>
</feature>
<evidence type="ECO:0000259" key="9">
    <source>
        <dbReference type="PROSITE" id="PS50039"/>
    </source>
</evidence>
<feature type="region of interest" description="Disordered" evidence="8">
    <location>
        <begin position="737"/>
        <end position="758"/>
    </location>
</feature>
<dbReference type="PANTHER" id="PTHR13962:SF22">
    <property type="entry name" value="FORKHEAD BOX PROTEIN N3-LIKE PROTEIN"/>
    <property type="match status" value="1"/>
</dbReference>
<dbReference type="InterPro" id="IPR047119">
    <property type="entry name" value="FOXN2/3-like"/>
</dbReference>
<dbReference type="Pfam" id="PF00250">
    <property type="entry name" value="Forkhead"/>
    <property type="match status" value="1"/>
</dbReference>
<feature type="compositionally biased region" description="Low complexity" evidence="8">
    <location>
        <begin position="480"/>
        <end position="501"/>
    </location>
</feature>
<dbReference type="SUPFAM" id="SSF46785">
    <property type="entry name" value="Winged helix' DNA-binding domain"/>
    <property type="match status" value="1"/>
</dbReference>
<dbReference type="InterPro" id="IPR036388">
    <property type="entry name" value="WH-like_DNA-bd_sf"/>
</dbReference>
<name>U5ETY2_9DIPT</name>
<evidence type="ECO:0000256" key="6">
    <source>
        <dbReference type="ARBA" id="ARBA00023242"/>
    </source>
</evidence>
<evidence type="ECO:0000256" key="4">
    <source>
        <dbReference type="ARBA" id="ARBA00023125"/>
    </source>
</evidence>